<reference evidence="3" key="1">
    <citation type="submission" date="2016-12" db="EMBL/GenBank/DDBJ databases">
        <authorList>
            <person name="Varghese N."/>
            <person name="Submissions S."/>
        </authorList>
    </citation>
    <scope>NUCLEOTIDE SEQUENCE [LARGE SCALE GENOMIC DNA]</scope>
    <source>
        <strain evidence="3">DSM 13020</strain>
    </source>
</reference>
<dbReference type="PANTHER" id="PTHR33969:SF2">
    <property type="entry name" value="SEGREGATION AND CONDENSATION PROTEIN A"/>
    <property type="match status" value="1"/>
</dbReference>
<dbReference type="Pfam" id="PF02616">
    <property type="entry name" value="SMC_ScpA"/>
    <property type="match status" value="1"/>
</dbReference>
<dbReference type="AlphaFoldDB" id="A0A1M7T6W9"/>
<evidence type="ECO:0000313" key="2">
    <source>
        <dbReference type="EMBL" id="SHN66458.1"/>
    </source>
</evidence>
<protein>
    <recommendedName>
        <fullName evidence="1">Segregation and condensation protein A</fullName>
    </recommendedName>
</protein>
<dbReference type="Proteomes" id="UP000184207">
    <property type="component" value="Unassembled WGS sequence"/>
</dbReference>
<evidence type="ECO:0000313" key="3">
    <source>
        <dbReference type="Proteomes" id="UP000184207"/>
    </source>
</evidence>
<evidence type="ECO:0000256" key="1">
    <source>
        <dbReference type="ARBA" id="ARBA00044777"/>
    </source>
</evidence>
<dbReference type="STRING" id="1121883.SAMN02745226_01626"/>
<proteinExistence type="predicted"/>
<keyword evidence="3" id="KW-1185">Reference proteome</keyword>
<gene>
    <name evidence="2" type="ORF">SAMN02745226_01626</name>
</gene>
<dbReference type="Gene3D" id="6.10.250.2410">
    <property type="match status" value="1"/>
</dbReference>
<name>A0A1M7T6W9_FERGO</name>
<accession>A0A1M7T6W9</accession>
<sequence length="185" mass="22133">MYYVNQMEEFNLNITSEFIATAAYLLELKSKSLLPMSEKEKKEYEYKRELLIRRIEEYARLKELTEHIANSSNPDQYPVKIPYVFPKVDEKKLVKIVKAAIQEVEVKQKVYVIKKENYSLERIMAEIEEIYDNVSLYEILRNSNSRYEIIVKFLAVLELIRFERYTIDDDMVLRRVVKEDVATAR</sequence>
<dbReference type="PANTHER" id="PTHR33969">
    <property type="entry name" value="SEGREGATION AND CONDENSATION PROTEIN A"/>
    <property type="match status" value="1"/>
</dbReference>
<dbReference type="InterPro" id="IPR003768">
    <property type="entry name" value="ScpA"/>
</dbReference>
<dbReference type="EMBL" id="FRDJ01000010">
    <property type="protein sequence ID" value="SHN66458.1"/>
    <property type="molecule type" value="Genomic_DNA"/>
</dbReference>
<organism evidence="2 3">
    <name type="scientific">Fervidobacterium gondwanense DSM 13020</name>
    <dbReference type="NCBI Taxonomy" id="1121883"/>
    <lineage>
        <taxon>Bacteria</taxon>
        <taxon>Thermotogati</taxon>
        <taxon>Thermotogota</taxon>
        <taxon>Thermotogae</taxon>
        <taxon>Thermotogales</taxon>
        <taxon>Fervidobacteriaceae</taxon>
        <taxon>Fervidobacterium</taxon>
    </lineage>
</organism>